<proteinExistence type="inferred from homology"/>
<feature type="domain" description="Major facilitator superfamily (MFS) profile" evidence="10">
    <location>
        <begin position="28"/>
        <end position="456"/>
    </location>
</feature>
<dbReference type="Pfam" id="PF07690">
    <property type="entry name" value="MFS_1"/>
    <property type="match status" value="1"/>
</dbReference>
<dbReference type="InterPro" id="IPR036259">
    <property type="entry name" value="MFS_trans_sf"/>
</dbReference>
<feature type="transmembrane region" description="Helical" evidence="9">
    <location>
        <begin position="192"/>
        <end position="218"/>
    </location>
</feature>
<dbReference type="PANTHER" id="PTHR23506">
    <property type="entry name" value="GH10249P"/>
    <property type="match status" value="1"/>
</dbReference>
<dbReference type="EMBL" id="JTDF01000984">
    <property type="protein sequence ID" value="KAF8570670.1"/>
    <property type="molecule type" value="Genomic_DNA"/>
</dbReference>
<keyword evidence="7 9" id="KW-0472">Membrane</keyword>
<dbReference type="CDD" id="cd17383">
    <property type="entry name" value="MFS_SLC18A3_VAChT"/>
    <property type="match status" value="1"/>
</dbReference>
<feature type="transmembrane region" description="Helical" evidence="9">
    <location>
        <begin position="431"/>
        <end position="451"/>
    </location>
</feature>
<evidence type="ECO:0000256" key="4">
    <source>
        <dbReference type="ARBA" id="ARBA00022692"/>
    </source>
</evidence>
<keyword evidence="6 9" id="KW-1133">Transmembrane helix</keyword>
<dbReference type="SUPFAM" id="SSF103473">
    <property type="entry name" value="MFS general substrate transporter"/>
    <property type="match status" value="1"/>
</dbReference>
<comment type="caution">
    <text evidence="11">The sequence shown here is derived from an EMBL/GenBank/DDBJ whole genome shotgun (WGS) entry which is preliminary data.</text>
</comment>
<name>A0A8T0DST2_9TREM</name>
<feature type="transmembrane region" description="Helical" evidence="9">
    <location>
        <begin position="339"/>
        <end position="359"/>
    </location>
</feature>
<keyword evidence="4 9" id="KW-0812">Transmembrane</keyword>
<evidence type="ECO:0000259" key="10">
    <source>
        <dbReference type="PROSITE" id="PS50850"/>
    </source>
</evidence>
<evidence type="ECO:0000256" key="8">
    <source>
        <dbReference type="ARBA" id="ARBA00023180"/>
    </source>
</evidence>
<feature type="transmembrane region" description="Helical" evidence="9">
    <location>
        <begin position="132"/>
        <end position="152"/>
    </location>
</feature>
<evidence type="ECO:0000256" key="7">
    <source>
        <dbReference type="ARBA" id="ARBA00023136"/>
    </source>
</evidence>
<keyword evidence="12" id="KW-1185">Reference proteome</keyword>
<keyword evidence="8" id="KW-0325">Glycoprotein</keyword>
<feature type="transmembrane region" description="Helical" evidence="9">
    <location>
        <begin position="402"/>
        <end position="425"/>
    </location>
</feature>
<comment type="similarity">
    <text evidence="2">Belongs to the major facilitator superfamily. Vesicular transporter family.</text>
</comment>
<dbReference type="GO" id="GO:0005277">
    <property type="term" value="F:acetylcholine transmembrane transporter activity"/>
    <property type="evidence" value="ECO:0007669"/>
    <property type="project" value="TreeGrafter"/>
</dbReference>
<dbReference type="GO" id="GO:0007268">
    <property type="term" value="P:chemical synaptic transmission"/>
    <property type="evidence" value="ECO:0007669"/>
    <property type="project" value="TreeGrafter"/>
</dbReference>
<organism evidence="11 12">
    <name type="scientific">Paragonimus westermani</name>
    <dbReference type="NCBI Taxonomy" id="34504"/>
    <lineage>
        <taxon>Eukaryota</taxon>
        <taxon>Metazoa</taxon>
        <taxon>Spiralia</taxon>
        <taxon>Lophotrochozoa</taxon>
        <taxon>Platyhelminthes</taxon>
        <taxon>Trematoda</taxon>
        <taxon>Digenea</taxon>
        <taxon>Plagiorchiida</taxon>
        <taxon>Troglotremata</taxon>
        <taxon>Troglotrematidae</taxon>
        <taxon>Paragonimus</taxon>
    </lineage>
</organism>
<dbReference type="GO" id="GO:0030121">
    <property type="term" value="C:AP-1 adaptor complex"/>
    <property type="evidence" value="ECO:0007669"/>
    <property type="project" value="TreeGrafter"/>
</dbReference>
<reference evidence="11 12" key="1">
    <citation type="submission" date="2019-07" db="EMBL/GenBank/DDBJ databases">
        <title>Annotation for the trematode Paragonimus westermani.</title>
        <authorList>
            <person name="Choi Y.-J."/>
        </authorList>
    </citation>
    <scope>NUCLEOTIDE SEQUENCE [LARGE SCALE GENOMIC DNA]</scope>
    <source>
        <strain evidence="11">180907_Pwestermani</strain>
    </source>
</reference>
<evidence type="ECO:0000313" key="12">
    <source>
        <dbReference type="Proteomes" id="UP000699462"/>
    </source>
</evidence>
<feature type="transmembrane region" description="Helical" evidence="9">
    <location>
        <begin position="272"/>
        <end position="290"/>
    </location>
</feature>
<evidence type="ECO:0000313" key="11">
    <source>
        <dbReference type="EMBL" id="KAF8570670.1"/>
    </source>
</evidence>
<dbReference type="PANTHER" id="PTHR23506:SF13">
    <property type="entry name" value="VESICULAR ACETYLCHOLINE TRANSPORTER"/>
    <property type="match status" value="1"/>
</dbReference>
<feature type="transmembrane region" description="Helical" evidence="9">
    <location>
        <begin position="310"/>
        <end position="332"/>
    </location>
</feature>
<dbReference type="InterPro" id="IPR050930">
    <property type="entry name" value="MFS_Vesicular_Transporter"/>
</dbReference>
<feature type="transmembrane region" description="Helical" evidence="9">
    <location>
        <begin position="27"/>
        <end position="50"/>
    </location>
</feature>
<dbReference type="InterPro" id="IPR020846">
    <property type="entry name" value="MFS_dom"/>
</dbReference>
<comment type="subcellular location">
    <subcellularLocation>
        <location evidence="1">Membrane</location>
        <topology evidence="1">Multi-pass membrane protein</topology>
    </subcellularLocation>
</comment>
<evidence type="ECO:0000256" key="9">
    <source>
        <dbReference type="SAM" id="Phobius"/>
    </source>
</evidence>
<evidence type="ECO:0000256" key="5">
    <source>
        <dbReference type="ARBA" id="ARBA00022775"/>
    </source>
</evidence>
<accession>A0A8T0DST2</accession>
<feature type="transmembrane region" description="Helical" evidence="9">
    <location>
        <begin position="224"/>
        <end position="242"/>
    </location>
</feature>
<dbReference type="Gene3D" id="1.20.1250.20">
    <property type="entry name" value="MFS general substrate transporter like domains"/>
    <property type="match status" value="1"/>
</dbReference>
<dbReference type="PROSITE" id="PS50850">
    <property type="entry name" value="MFS"/>
    <property type="match status" value="1"/>
</dbReference>
<dbReference type="AlphaFoldDB" id="A0A8T0DST2"/>
<feature type="transmembrane region" description="Helical" evidence="9">
    <location>
        <begin position="365"/>
        <end position="390"/>
    </location>
</feature>
<dbReference type="GO" id="GO:0030122">
    <property type="term" value="C:AP-2 adaptor complex"/>
    <property type="evidence" value="ECO:0007669"/>
    <property type="project" value="TreeGrafter"/>
</dbReference>
<evidence type="ECO:0000256" key="3">
    <source>
        <dbReference type="ARBA" id="ARBA00022448"/>
    </source>
</evidence>
<sequence>MVRFLSMERLKNEFTSRIQNPESQRTMVLCVVCIALLLDNMLYMVIVPIIPDYLQTIWSLGHEEVVWTNGTHSQQMSLKNNEFNVTTGQYQLRWLVHESDAKIGTLFAFKAIIQLLFNPISGTIIDRIGYDLPMMFGLCVIFVSTSMFAFGYSFGLMFLARGLQGMGSAFADTAGLAMIADRYTSEQERTKALGIALAFISFGSLVAPPFGGILYQFFGKEIPFLSLAFIALIDGFLLMVIMQPIRIERTVLKAEGNLPKGTPIHRLLQDPYIAICAGCLAVANVSLAFLEPTISNWMSQTMEATNAQEGLVWLPAFLPHLAGVITTVKLAVKYPKHQWLMAAVGLAIEGISCFFIPFSSNFIALMIPISVLCYGIALVDTAILPTMAFLVDTRHVSVYGSVYAIADISYSLAYAIGPIVAGGLVQSINFYGLNIVITLLTLAYVPVLYLLRNCCKECEITAASRELRRRSTFSVSGRKFAQESLNEAVLLDSEDKVIYPGYDPSSSIGTSDKNSRTLDTQVCHNKYDSTADEFSIVKQDGYGYG</sequence>
<evidence type="ECO:0000256" key="6">
    <source>
        <dbReference type="ARBA" id="ARBA00022989"/>
    </source>
</evidence>
<evidence type="ECO:0000256" key="2">
    <source>
        <dbReference type="ARBA" id="ARBA00006829"/>
    </source>
</evidence>
<dbReference type="InterPro" id="IPR011701">
    <property type="entry name" value="MFS"/>
</dbReference>
<protein>
    <recommendedName>
        <fullName evidence="10">Major facilitator superfamily (MFS) profile domain-containing protein</fullName>
    </recommendedName>
</protein>
<dbReference type="Proteomes" id="UP000699462">
    <property type="component" value="Unassembled WGS sequence"/>
</dbReference>
<keyword evidence="5" id="KW-0532">Neurotransmitter transport</keyword>
<keyword evidence="3" id="KW-0813">Transport</keyword>
<evidence type="ECO:0000256" key="1">
    <source>
        <dbReference type="ARBA" id="ARBA00004141"/>
    </source>
</evidence>
<dbReference type="OrthoDB" id="5086884at2759"/>
<dbReference type="GO" id="GO:0043195">
    <property type="term" value="C:terminal bouton"/>
    <property type="evidence" value="ECO:0007669"/>
    <property type="project" value="TreeGrafter"/>
</dbReference>
<gene>
    <name evidence="11" type="ORF">P879_01058</name>
</gene>